<evidence type="ECO:0000256" key="1">
    <source>
        <dbReference type="ARBA" id="ARBA00023268"/>
    </source>
</evidence>
<accession>A0AAW2LLV5</accession>
<dbReference type="InterPro" id="IPR041588">
    <property type="entry name" value="Integrase_H2C2"/>
</dbReference>
<sequence>MDDFKLILGLDFLRDTRTAVLPHVDSLMMMGAKPCVIPTLAGRTGERDLSAMQFEKGCKRSEPSYLCTLRFDEIEEVSGPIPDVIKKLLKEFQDVMPDELPWKLPAKRAVDHEIELVPGTKPPARAPYRMTQPELVELRKQLKDMLESGIIKPAKSPYGAPVLFQKKADGSLRMCCDYWVLNKITVKNKYPIPLVADCFDHLSQAKYFTKIDLRSGYWQVWIKEGDEAKTTTVVTRYGAFEFLVMPFGLTNAPATFCTLMNQVLARLREYELYAKVSKCSFAQETISFLGHIVERGRIRMDPKKVQAIEEWQPPSDVHDLCSFLGLANYYRRFMKDYSKIARPMTDLLKKTEAWNWTPQCQVSFDDLKRAMVTDPVLALPDMSKPFVVETDASDFALGGVLMQDGHPVAFESRKLKDAERRYSAHEKELLAVVHCLRLWRHYLLGSPFVVKTDNTAVSHFMTQPKLTSRQARWQELLSEFYFVLEYRAGSSNHVADALSRRADLASLVAVAALSSSAVATSIRDRARELLPKDSAAQGLVHLVEQGKARQFWLDDGLLMTKGNRLYIPKGGDLRKSLISECHDTLWATHQREERTYALVQRAYYWPQMRDDVETYVRTCLICQQDKADHQKKAGLLQPLPIPTRPWESVSMDYISGLPKVGDLGSIIVVVDRLSKYATFIAARNTLRQKGQLISSSSTLSNIGAGPRISSVIGILVSPASFGPSSSKSSDPSFL</sequence>
<proteinExistence type="predicted"/>
<dbReference type="EMBL" id="JACGWJ010000024">
    <property type="protein sequence ID" value="KAL0319687.1"/>
    <property type="molecule type" value="Genomic_DNA"/>
</dbReference>
<protein>
    <submittedName>
        <fullName evidence="3">Transposon Tf2-12 polyprotein</fullName>
    </submittedName>
</protein>
<dbReference type="InterPro" id="IPR002156">
    <property type="entry name" value="RNaseH_domain"/>
</dbReference>
<keyword evidence="1" id="KW-0511">Multifunctional enzyme</keyword>
<evidence type="ECO:0000259" key="2">
    <source>
        <dbReference type="PROSITE" id="PS50879"/>
    </source>
</evidence>
<dbReference type="FunFam" id="3.30.70.270:FF:000020">
    <property type="entry name" value="Transposon Tf2-6 polyprotein-like Protein"/>
    <property type="match status" value="1"/>
</dbReference>
<dbReference type="Pfam" id="PF17921">
    <property type="entry name" value="Integrase_H2C2"/>
    <property type="match status" value="1"/>
</dbReference>
<dbReference type="InterPro" id="IPR041577">
    <property type="entry name" value="RT_RNaseH_2"/>
</dbReference>
<reference evidence="3" key="1">
    <citation type="submission" date="2020-06" db="EMBL/GenBank/DDBJ databases">
        <authorList>
            <person name="Li T."/>
            <person name="Hu X."/>
            <person name="Zhang T."/>
            <person name="Song X."/>
            <person name="Zhang H."/>
            <person name="Dai N."/>
            <person name="Sheng W."/>
            <person name="Hou X."/>
            <person name="Wei L."/>
        </authorList>
    </citation>
    <scope>NUCLEOTIDE SEQUENCE</scope>
    <source>
        <strain evidence="3">G02</strain>
        <tissue evidence="3">Leaf</tissue>
    </source>
</reference>
<dbReference type="Gene3D" id="1.10.340.70">
    <property type="match status" value="1"/>
</dbReference>
<dbReference type="InterPro" id="IPR000477">
    <property type="entry name" value="RT_dom"/>
</dbReference>
<dbReference type="GO" id="GO:0003676">
    <property type="term" value="F:nucleic acid binding"/>
    <property type="evidence" value="ECO:0007669"/>
    <property type="project" value="InterPro"/>
</dbReference>
<dbReference type="Gene3D" id="3.30.70.270">
    <property type="match status" value="3"/>
</dbReference>
<dbReference type="Gene3D" id="3.10.10.10">
    <property type="entry name" value="HIV Type 1 Reverse Transcriptase, subunit A, domain 1"/>
    <property type="match status" value="1"/>
</dbReference>
<organism evidence="3">
    <name type="scientific">Sesamum radiatum</name>
    <name type="common">Black benniseed</name>
    <dbReference type="NCBI Taxonomy" id="300843"/>
    <lineage>
        <taxon>Eukaryota</taxon>
        <taxon>Viridiplantae</taxon>
        <taxon>Streptophyta</taxon>
        <taxon>Embryophyta</taxon>
        <taxon>Tracheophyta</taxon>
        <taxon>Spermatophyta</taxon>
        <taxon>Magnoliopsida</taxon>
        <taxon>eudicotyledons</taxon>
        <taxon>Gunneridae</taxon>
        <taxon>Pentapetalae</taxon>
        <taxon>asterids</taxon>
        <taxon>lamiids</taxon>
        <taxon>Lamiales</taxon>
        <taxon>Pedaliaceae</taxon>
        <taxon>Sesamum</taxon>
    </lineage>
</organism>
<dbReference type="InterPro" id="IPR043502">
    <property type="entry name" value="DNA/RNA_pol_sf"/>
</dbReference>
<dbReference type="Pfam" id="PF17919">
    <property type="entry name" value="RT_RNaseH_2"/>
    <property type="match status" value="1"/>
</dbReference>
<dbReference type="GO" id="GO:0004523">
    <property type="term" value="F:RNA-DNA hybrid ribonuclease activity"/>
    <property type="evidence" value="ECO:0007669"/>
    <property type="project" value="InterPro"/>
</dbReference>
<name>A0AAW2LLV5_SESRA</name>
<dbReference type="AlphaFoldDB" id="A0AAW2LLV5"/>
<dbReference type="Pfam" id="PF00078">
    <property type="entry name" value="RVT_1"/>
    <property type="match status" value="1"/>
</dbReference>
<dbReference type="FunFam" id="3.10.20.370:FF:000001">
    <property type="entry name" value="Retrovirus-related Pol polyprotein from transposon 17.6-like protein"/>
    <property type="match status" value="1"/>
</dbReference>
<dbReference type="FunFam" id="1.10.340.70:FF:000001">
    <property type="entry name" value="Retrovirus-related Pol polyprotein from transposon gypsy-like Protein"/>
    <property type="match status" value="1"/>
</dbReference>
<dbReference type="PROSITE" id="PS50879">
    <property type="entry name" value="RNASE_H_1"/>
    <property type="match status" value="1"/>
</dbReference>
<dbReference type="CDD" id="cd09274">
    <property type="entry name" value="RNase_HI_RT_Ty3"/>
    <property type="match status" value="1"/>
</dbReference>
<dbReference type="SUPFAM" id="SSF56672">
    <property type="entry name" value="DNA/RNA polymerases"/>
    <property type="match status" value="1"/>
</dbReference>
<dbReference type="CDD" id="cd01647">
    <property type="entry name" value="RT_LTR"/>
    <property type="match status" value="1"/>
</dbReference>
<feature type="domain" description="RNase H type-1" evidence="2">
    <location>
        <begin position="382"/>
        <end position="511"/>
    </location>
</feature>
<dbReference type="PANTHER" id="PTHR37984">
    <property type="entry name" value="PROTEIN CBG26694"/>
    <property type="match status" value="1"/>
</dbReference>
<comment type="caution">
    <text evidence="3">The sequence shown here is derived from an EMBL/GenBank/DDBJ whole genome shotgun (WGS) entry which is preliminary data.</text>
</comment>
<dbReference type="InterPro" id="IPR043128">
    <property type="entry name" value="Rev_trsase/Diguanyl_cyclase"/>
</dbReference>
<dbReference type="PANTHER" id="PTHR37984:SF5">
    <property type="entry name" value="PROTEIN NYNRIN-LIKE"/>
    <property type="match status" value="1"/>
</dbReference>
<gene>
    <name evidence="3" type="ORF">Sradi_5230200</name>
</gene>
<reference evidence="3" key="2">
    <citation type="journal article" date="2024" name="Plant">
        <title>Genomic evolution and insights into agronomic trait innovations of Sesamum species.</title>
        <authorList>
            <person name="Miao H."/>
            <person name="Wang L."/>
            <person name="Qu L."/>
            <person name="Liu H."/>
            <person name="Sun Y."/>
            <person name="Le M."/>
            <person name="Wang Q."/>
            <person name="Wei S."/>
            <person name="Zheng Y."/>
            <person name="Lin W."/>
            <person name="Duan Y."/>
            <person name="Cao H."/>
            <person name="Xiong S."/>
            <person name="Wang X."/>
            <person name="Wei L."/>
            <person name="Li C."/>
            <person name="Ma Q."/>
            <person name="Ju M."/>
            <person name="Zhao R."/>
            <person name="Li G."/>
            <person name="Mu C."/>
            <person name="Tian Q."/>
            <person name="Mei H."/>
            <person name="Zhang T."/>
            <person name="Gao T."/>
            <person name="Zhang H."/>
        </authorList>
    </citation>
    <scope>NUCLEOTIDE SEQUENCE</scope>
    <source>
        <strain evidence="3">G02</strain>
    </source>
</reference>
<dbReference type="InterPro" id="IPR050951">
    <property type="entry name" value="Retrovirus_Pol_polyprotein"/>
</dbReference>
<evidence type="ECO:0000313" key="3">
    <source>
        <dbReference type="EMBL" id="KAL0319687.1"/>
    </source>
</evidence>